<evidence type="ECO:0000313" key="7">
    <source>
        <dbReference type="EMBL" id="GAB1251742.1"/>
    </source>
</evidence>
<dbReference type="InterPro" id="IPR013325">
    <property type="entry name" value="RNA_pol_sigma_r2"/>
</dbReference>
<dbReference type="Pfam" id="PF04542">
    <property type="entry name" value="Sigma70_r2"/>
    <property type="match status" value="1"/>
</dbReference>
<evidence type="ECO:0000256" key="2">
    <source>
        <dbReference type="ARBA" id="ARBA00023015"/>
    </source>
</evidence>
<dbReference type="SUPFAM" id="SSF88659">
    <property type="entry name" value="Sigma3 and sigma4 domains of RNA polymerase sigma factors"/>
    <property type="match status" value="1"/>
</dbReference>
<feature type="domain" description="RNA polymerase sigma factor 70 region 4 type 2" evidence="6">
    <location>
        <begin position="135"/>
        <end position="186"/>
    </location>
</feature>
<evidence type="ECO:0000313" key="8">
    <source>
        <dbReference type="Proteomes" id="UP001628220"/>
    </source>
</evidence>
<dbReference type="Proteomes" id="UP001628220">
    <property type="component" value="Unassembled WGS sequence"/>
</dbReference>
<dbReference type="NCBIfam" id="TIGR02937">
    <property type="entry name" value="sigma70-ECF"/>
    <property type="match status" value="1"/>
</dbReference>
<evidence type="ECO:0000259" key="5">
    <source>
        <dbReference type="Pfam" id="PF04542"/>
    </source>
</evidence>
<keyword evidence="3" id="KW-0731">Sigma factor</keyword>
<keyword evidence="8" id="KW-1185">Reference proteome</keyword>
<proteinExistence type="inferred from homology"/>
<feature type="domain" description="RNA polymerase sigma-70 region 2" evidence="5">
    <location>
        <begin position="35"/>
        <end position="102"/>
    </location>
</feature>
<dbReference type="InterPro" id="IPR013249">
    <property type="entry name" value="RNA_pol_sigma70_r4_t2"/>
</dbReference>
<dbReference type="RefSeq" id="WP_411915543.1">
    <property type="nucleotide sequence ID" value="NZ_BAAFSF010000001.1"/>
</dbReference>
<dbReference type="Gene3D" id="1.10.10.10">
    <property type="entry name" value="Winged helix-like DNA-binding domain superfamily/Winged helix DNA-binding domain"/>
    <property type="match status" value="1"/>
</dbReference>
<dbReference type="PANTHER" id="PTHR43133:SF51">
    <property type="entry name" value="RNA POLYMERASE SIGMA FACTOR"/>
    <property type="match status" value="1"/>
</dbReference>
<dbReference type="InterPro" id="IPR036388">
    <property type="entry name" value="WH-like_DNA-bd_sf"/>
</dbReference>
<dbReference type="InterPro" id="IPR007627">
    <property type="entry name" value="RNA_pol_sigma70_r2"/>
</dbReference>
<evidence type="ECO:0000256" key="4">
    <source>
        <dbReference type="ARBA" id="ARBA00023163"/>
    </source>
</evidence>
<dbReference type="CDD" id="cd06171">
    <property type="entry name" value="Sigma70_r4"/>
    <property type="match status" value="1"/>
</dbReference>
<dbReference type="EMBL" id="BAAFSF010000001">
    <property type="protein sequence ID" value="GAB1251742.1"/>
    <property type="molecule type" value="Genomic_DNA"/>
</dbReference>
<dbReference type="InterPro" id="IPR013324">
    <property type="entry name" value="RNA_pol_sigma_r3/r4-like"/>
</dbReference>
<organism evidence="7 8">
    <name type="scientific">Porphyromonas miyakawae</name>
    <dbReference type="NCBI Taxonomy" id="3137470"/>
    <lineage>
        <taxon>Bacteria</taxon>
        <taxon>Pseudomonadati</taxon>
        <taxon>Bacteroidota</taxon>
        <taxon>Bacteroidia</taxon>
        <taxon>Bacteroidales</taxon>
        <taxon>Porphyromonadaceae</taxon>
        <taxon>Porphyromonas</taxon>
    </lineage>
</organism>
<reference evidence="7 8" key="1">
    <citation type="journal article" date="2025" name="Int. J. Syst. Evol. Microbiol.">
        <title>Desulfovibrio falkowii sp. nov., Porphyromonas miyakawae sp. nov., Mediterraneibacter flintii sp. nov. and Owariibacterium komagatae gen. nov., sp. nov., isolated from human faeces.</title>
        <authorList>
            <person name="Hamaguchi T."/>
            <person name="Ohara M."/>
            <person name="Hisatomi A."/>
            <person name="Sekiguchi K."/>
            <person name="Takeda J.I."/>
            <person name="Ueyama J."/>
            <person name="Ito M."/>
            <person name="Nishiwaki H."/>
            <person name="Ogi T."/>
            <person name="Hirayama M."/>
            <person name="Ohkuma M."/>
            <person name="Sakamoto M."/>
            <person name="Ohno K."/>
        </authorList>
    </citation>
    <scope>NUCLEOTIDE SEQUENCE [LARGE SCALE GENOMIC DNA]</scope>
    <source>
        <strain evidence="7 8">13CB11C</strain>
    </source>
</reference>
<evidence type="ECO:0000259" key="6">
    <source>
        <dbReference type="Pfam" id="PF08281"/>
    </source>
</evidence>
<sequence length="192" mass="22650">MAEERKIQDSNSDAEQDLVNRLQDPLQKRVAFGELVDLYAEKLYAQIRHMLINHEDTNDVLQEVLLKIWNGIGDFRGEAKLFTWMYRIAYYESLSFLKAKRRKQRHFTELTEDNQYLIEQLSEDPYFDGDELEIKLRLAIDELPPKQQQVFLLRHYEELSYTKMAELTGTSEGALKASFHHAVKKIKKAILK</sequence>
<gene>
    <name evidence="7" type="ORF">Tsumi_08460</name>
</gene>
<dbReference type="Pfam" id="PF08281">
    <property type="entry name" value="Sigma70_r4_2"/>
    <property type="match status" value="1"/>
</dbReference>
<keyword evidence="2" id="KW-0805">Transcription regulation</keyword>
<accession>A0ABQ0E258</accession>
<keyword evidence="4" id="KW-0804">Transcription</keyword>
<dbReference type="InterPro" id="IPR039425">
    <property type="entry name" value="RNA_pol_sigma-70-like"/>
</dbReference>
<evidence type="ECO:0000256" key="3">
    <source>
        <dbReference type="ARBA" id="ARBA00023082"/>
    </source>
</evidence>
<protein>
    <submittedName>
        <fullName evidence="7">Sigma-70 family RNA polymerase sigma factor</fullName>
    </submittedName>
</protein>
<comment type="similarity">
    <text evidence="1">Belongs to the sigma-70 factor family. ECF subfamily.</text>
</comment>
<dbReference type="PANTHER" id="PTHR43133">
    <property type="entry name" value="RNA POLYMERASE ECF-TYPE SIGMA FACTO"/>
    <property type="match status" value="1"/>
</dbReference>
<dbReference type="SUPFAM" id="SSF88946">
    <property type="entry name" value="Sigma2 domain of RNA polymerase sigma factors"/>
    <property type="match status" value="1"/>
</dbReference>
<comment type="caution">
    <text evidence="7">The sequence shown here is derived from an EMBL/GenBank/DDBJ whole genome shotgun (WGS) entry which is preliminary data.</text>
</comment>
<evidence type="ECO:0000256" key="1">
    <source>
        <dbReference type="ARBA" id="ARBA00010641"/>
    </source>
</evidence>
<name>A0ABQ0E258_9PORP</name>
<dbReference type="Gene3D" id="1.10.1740.10">
    <property type="match status" value="1"/>
</dbReference>
<dbReference type="InterPro" id="IPR014284">
    <property type="entry name" value="RNA_pol_sigma-70_dom"/>
</dbReference>